<protein>
    <submittedName>
        <fullName evidence="1">Uncharacterized protein</fullName>
    </submittedName>
</protein>
<name>A0A3B5B4R8_9TELE</name>
<proteinExistence type="predicted"/>
<dbReference type="AlphaFoldDB" id="A0A3B5B4R8"/>
<sequence>VFPKCLLCSRCEIIEQSEWEWCFVILAHKLSFALCCSCGRMLVLKCGKSLPLNRVTQLGSIACVHLSINAMPCSSDLCCIESDTEMLQGPT</sequence>
<dbReference type="Ensembl" id="ENSSPAT00000028225.1">
    <property type="protein sequence ID" value="ENSSPAP00000027771.1"/>
    <property type="gene ID" value="ENSSPAG00000020942.1"/>
</dbReference>
<reference evidence="1" key="1">
    <citation type="submission" date="2023-09" db="UniProtKB">
        <authorList>
            <consortium name="Ensembl"/>
        </authorList>
    </citation>
    <scope>IDENTIFICATION</scope>
</reference>
<evidence type="ECO:0000313" key="1">
    <source>
        <dbReference type="Ensembl" id="ENSSPAP00000027771.1"/>
    </source>
</evidence>
<accession>A0A3B5B4R8</accession>
<organism evidence="1">
    <name type="scientific">Stegastes partitus</name>
    <name type="common">bicolor damselfish</name>
    <dbReference type="NCBI Taxonomy" id="144197"/>
    <lineage>
        <taxon>Eukaryota</taxon>
        <taxon>Metazoa</taxon>
        <taxon>Chordata</taxon>
        <taxon>Craniata</taxon>
        <taxon>Vertebrata</taxon>
        <taxon>Euteleostomi</taxon>
        <taxon>Actinopterygii</taxon>
        <taxon>Neopterygii</taxon>
        <taxon>Teleostei</taxon>
        <taxon>Neoteleostei</taxon>
        <taxon>Acanthomorphata</taxon>
        <taxon>Ovalentaria</taxon>
        <taxon>Pomacentridae</taxon>
        <taxon>Stegastes</taxon>
    </lineage>
</organism>